<dbReference type="GeneID" id="30175229"/>
<organism evidence="2">
    <name type="scientific">Kwoniella pini CBS 10737</name>
    <dbReference type="NCBI Taxonomy" id="1296096"/>
    <lineage>
        <taxon>Eukaryota</taxon>
        <taxon>Fungi</taxon>
        <taxon>Dikarya</taxon>
        <taxon>Basidiomycota</taxon>
        <taxon>Agaricomycotina</taxon>
        <taxon>Tremellomycetes</taxon>
        <taxon>Tremellales</taxon>
        <taxon>Cryptococcaceae</taxon>
        <taxon>Kwoniella</taxon>
    </lineage>
</organism>
<dbReference type="EMBL" id="CP144520">
    <property type="protein sequence ID" value="WWC68125.1"/>
    <property type="molecule type" value="Genomic_DNA"/>
</dbReference>
<feature type="transmembrane region" description="Helical" evidence="1">
    <location>
        <begin position="7"/>
        <end position="28"/>
    </location>
</feature>
<dbReference type="STRING" id="1296096.A0A1B9HUY8"/>
<evidence type="ECO:0000313" key="3">
    <source>
        <dbReference type="EMBL" id="WWC68125.1"/>
    </source>
</evidence>
<evidence type="ECO:0000313" key="4">
    <source>
        <dbReference type="Proteomes" id="UP000094020"/>
    </source>
</evidence>
<protein>
    <recommendedName>
        <fullName evidence="5">Tetraspanin</fullName>
    </recommendedName>
</protein>
<dbReference type="Proteomes" id="UP000094020">
    <property type="component" value="Chromosome 2"/>
</dbReference>
<dbReference type="KEGG" id="kpin:30175229"/>
<feature type="transmembrane region" description="Helical" evidence="1">
    <location>
        <begin position="48"/>
        <end position="70"/>
    </location>
</feature>
<dbReference type="AlphaFoldDB" id="A0A1B9HUY8"/>
<evidence type="ECO:0000256" key="1">
    <source>
        <dbReference type="SAM" id="Phobius"/>
    </source>
</evidence>
<reference evidence="2" key="3">
    <citation type="submission" date="2016-07" db="EMBL/GenBank/DDBJ databases">
        <title>Evolution of pathogenesis and genome organization in the Tremellales.</title>
        <authorList>
            <person name="Cuomo C."/>
            <person name="Litvintseva A."/>
            <person name="Heitman J."/>
            <person name="Chen Y."/>
            <person name="Sun S."/>
            <person name="Springer D."/>
            <person name="Dromer F."/>
            <person name="Young S."/>
            <person name="Zeng Q."/>
            <person name="Chapman S."/>
            <person name="Gujja S."/>
            <person name="Saif S."/>
            <person name="Birren B."/>
        </authorList>
    </citation>
    <scope>NUCLEOTIDE SEQUENCE</scope>
    <source>
        <strain evidence="2">CBS 10737</strain>
    </source>
</reference>
<name>A0A1B9HUY8_9TREE</name>
<sequence length="226" mass="25554">MRKLIIIWSFLNFCLFSAGILLITLSILLSKPDYLILSLISTKINLKIIGITLGSTYIFSTIFSIISILFSSIENSNLLKILNIWLIIIAFLTLIFGSYIWIFSLNQISTFFEIWLNQSINIQERIQDKFQCCGYFNGTLEGGFKNQIGFCSNSIFASNQIGCQSIITSAKSPGSDFTLENIFTSIYGFEIIIGLLFLITVCLINERQIKVRFKRIDEKRGGGGFV</sequence>
<proteinExistence type="predicted"/>
<feature type="transmembrane region" description="Helical" evidence="1">
    <location>
        <begin position="82"/>
        <end position="102"/>
    </location>
</feature>
<dbReference type="OrthoDB" id="2279611at2759"/>
<keyword evidence="4" id="KW-1185">Reference proteome</keyword>
<accession>A0A1B9HUY8</accession>
<reference evidence="3" key="4">
    <citation type="submission" date="2024-02" db="EMBL/GenBank/DDBJ databases">
        <title>Comparative genomics of Cryptococcus and Kwoniella reveals pathogenesis evolution and contrasting modes of karyotype evolution via chromosome fusion or intercentromeric recombination.</title>
        <authorList>
            <person name="Coelho M.A."/>
            <person name="David-Palma M."/>
            <person name="Shea T."/>
            <person name="Bowers K."/>
            <person name="McGinley-Smith S."/>
            <person name="Mohammad A.W."/>
            <person name="Gnirke A."/>
            <person name="Yurkov A.M."/>
            <person name="Nowrousian M."/>
            <person name="Sun S."/>
            <person name="Cuomo C.A."/>
            <person name="Heitman J."/>
        </authorList>
    </citation>
    <scope>NUCLEOTIDE SEQUENCE</scope>
    <source>
        <strain evidence="3">CBS 10737</strain>
    </source>
</reference>
<reference evidence="3" key="2">
    <citation type="submission" date="2013-07" db="EMBL/GenBank/DDBJ databases">
        <authorList>
            <consortium name="The Broad Institute Genome Sequencing Platform"/>
            <person name="Cuomo C."/>
            <person name="Litvintseva A."/>
            <person name="Chen Y."/>
            <person name="Heitman J."/>
            <person name="Sun S."/>
            <person name="Springer D."/>
            <person name="Dromer F."/>
            <person name="Young S.K."/>
            <person name="Zeng Q."/>
            <person name="Gargeya S."/>
            <person name="Fitzgerald M."/>
            <person name="Abouelleil A."/>
            <person name="Alvarado L."/>
            <person name="Berlin A.M."/>
            <person name="Chapman S.B."/>
            <person name="Dewar J."/>
            <person name="Goldberg J."/>
            <person name="Griggs A."/>
            <person name="Gujja S."/>
            <person name="Hansen M."/>
            <person name="Howarth C."/>
            <person name="Imamovic A."/>
            <person name="Larimer J."/>
            <person name="McCowan C."/>
            <person name="Murphy C."/>
            <person name="Pearson M."/>
            <person name="Priest M."/>
            <person name="Roberts A."/>
            <person name="Saif S."/>
            <person name="Shea T."/>
            <person name="Sykes S."/>
            <person name="Wortman J."/>
            <person name="Nusbaum C."/>
            <person name="Birren B."/>
        </authorList>
    </citation>
    <scope>NUCLEOTIDE SEQUENCE</scope>
    <source>
        <strain evidence="3">CBS 10737</strain>
    </source>
</reference>
<feature type="transmembrane region" description="Helical" evidence="1">
    <location>
        <begin position="182"/>
        <end position="205"/>
    </location>
</feature>
<keyword evidence="1" id="KW-1133">Transmembrane helix</keyword>
<gene>
    <name evidence="2" type="ORF">I206_06860</name>
    <name evidence="3" type="ORF">I206_102047</name>
</gene>
<evidence type="ECO:0008006" key="5">
    <source>
        <dbReference type="Google" id="ProtNLM"/>
    </source>
</evidence>
<keyword evidence="1" id="KW-0472">Membrane</keyword>
<dbReference type="EMBL" id="KV700117">
    <property type="protein sequence ID" value="OCF47085.1"/>
    <property type="molecule type" value="Genomic_DNA"/>
</dbReference>
<dbReference type="RefSeq" id="XP_019008304.1">
    <property type="nucleotide sequence ID" value="XM_019158558.1"/>
</dbReference>
<reference evidence="2" key="1">
    <citation type="submission" date="2013-07" db="EMBL/GenBank/DDBJ databases">
        <title>The Genome Sequence of Cryptococcus pinus CBS10737.</title>
        <authorList>
            <consortium name="The Broad Institute Genome Sequencing Platform"/>
            <person name="Cuomo C."/>
            <person name="Litvintseva A."/>
            <person name="Chen Y."/>
            <person name="Heitman J."/>
            <person name="Sun S."/>
            <person name="Springer D."/>
            <person name="Dromer F."/>
            <person name="Young S.K."/>
            <person name="Zeng Q."/>
            <person name="Gargeya S."/>
            <person name="Fitzgerald M."/>
            <person name="Abouelleil A."/>
            <person name="Alvarado L."/>
            <person name="Berlin A.M."/>
            <person name="Chapman S.B."/>
            <person name="Dewar J."/>
            <person name="Goldberg J."/>
            <person name="Griggs A."/>
            <person name="Gujja S."/>
            <person name="Hansen M."/>
            <person name="Howarth C."/>
            <person name="Imamovic A."/>
            <person name="Larimer J."/>
            <person name="McCowan C."/>
            <person name="Murphy C."/>
            <person name="Pearson M."/>
            <person name="Priest M."/>
            <person name="Roberts A."/>
            <person name="Saif S."/>
            <person name="Shea T."/>
            <person name="Sykes S."/>
            <person name="Wortman J."/>
            <person name="Nusbaum C."/>
            <person name="Birren B."/>
        </authorList>
    </citation>
    <scope>NUCLEOTIDE SEQUENCE [LARGE SCALE GENOMIC DNA]</scope>
    <source>
        <strain evidence="2">CBS 10737</strain>
    </source>
</reference>
<evidence type="ECO:0000313" key="2">
    <source>
        <dbReference type="EMBL" id="OCF47085.1"/>
    </source>
</evidence>
<keyword evidence="1" id="KW-0812">Transmembrane</keyword>